<name>A0ABR8GVE5_9CYAN</name>
<dbReference type="Proteomes" id="UP000660380">
    <property type="component" value="Unassembled WGS sequence"/>
</dbReference>
<keyword evidence="2" id="KW-1185">Reference proteome</keyword>
<dbReference type="EMBL" id="JACJTA010000064">
    <property type="protein sequence ID" value="MBD2607466.1"/>
    <property type="molecule type" value="Genomic_DNA"/>
</dbReference>
<comment type="caution">
    <text evidence="1">The sequence shown here is derived from an EMBL/GenBank/DDBJ whole genome shotgun (WGS) entry which is preliminary data.</text>
</comment>
<evidence type="ECO:0000313" key="1">
    <source>
        <dbReference type="EMBL" id="MBD2607466.1"/>
    </source>
</evidence>
<dbReference type="RefSeq" id="WP_029630303.1">
    <property type="nucleotide sequence ID" value="NZ_JACJTA010000064.1"/>
</dbReference>
<reference evidence="1 2" key="1">
    <citation type="journal article" date="2020" name="ISME J.">
        <title>Comparative genomics reveals insights into cyanobacterial evolution and habitat adaptation.</title>
        <authorList>
            <person name="Chen M.Y."/>
            <person name="Teng W.K."/>
            <person name="Zhao L."/>
            <person name="Hu C.X."/>
            <person name="Zhou Y.K."/>
            <person name="Han B.P."/>
            <person name="Song L.R."/>
            <person name="Shu W.S."/>
        </authorList>
    </citation>
    <scope>NUCLEOTIDE SEQUENCE [LARGE SCALE GENOMIC DNA]</scope>
    <source>
        <strain evidence="1 2">FACHB-248</strain>
    </source>
</reference>
<gene>
    <name evidence="1" type="ORF">H6G81_23790</name>
</gene>
<proteinExistence type="predicted"/>
<protein>
    <submittedName>
        <fullName evidence="1">Uncharacterized protein</fullName>
    </submittedName>
</protein>
<sequence>MTKLDQKEARELFESVLGKRISDASWYRLKPIFGNNFPLIKQNVVWLAEIKKQLPKCDLRLVPIVNSVKSANELIANQASEISGKQLLELFEQYNITIHANTLTKWFKPLNGFRQTRIYSLKELYPVILAAHTYKLRQEINNVSQTFIKEAS</sequence>
<evidence type="ECO:0000313" key="2">
    <source>
        <dbReference type="Proteomes" id="UP000660380"/>
    </source>
</evidence>
<accession>A0ABR8GVE5</accession>
<organism evidence="1 2">
    <name type="scientific">Scytonema hofmannii FACHB-248</name>
    <dbReference type="NCBI Taxonomy" id="1842502"/>
    <lineage>
        <taxon>Bacteria</taxon>
        <taxon>Bacillati</taxon>
        <taxon>Cyanobacteriota</taxon>
        <taxon>Cyanophyceae</taxon>
        <taxon>Nostocales</taxon>
        <taxon>Scytonemataceae</taxon>
        <taxon>Scytonema</taxon>
    </lineage>
</organism>